<dbReference type="Proteomes" id="UP000789739">
    <property type="component" value="Unassembled WGS sequence"/>
</dbReference>
<dbReference type="SUPFAM" id="SSF68906">
    <property type="entry name" value="SAP domain"/>
    <property type="match status" value="1"/>
</dbReference>
<dbReference type="OrthoDB" id="445357at2759"/>
<keyword evidence="4" id="KW-1185">Reference proteome</keyword>
<dbReference type="InterPro" id="IPR003034">
    <property type="entry name" value="SAP_dom"/>
</dbReference>
<evidence type="ECO:0000313" key="4">
    <source>
        <dbReference type="Proteomes" id="UP000789739"/>
    </source>
</evidence>
<dbReference type="PROSITE" id="PS50800">
    <property type="entry name" value="SAP"/>
    <property type="match status" value="1"/>
</dbReference>
<evidence type="ECO:0000313" key="3">
    <source>
        <dbReference type="EMBL" id="CAG8501893.1"/>
    </source>
</evidence>
<feature type="compositionally biased region" description="Polar residues" evidence="1">
    <location>
        <begin position="244"/>
        <end position="270"/>
    </location>
</feature>
<dbReference type="SMART" id="SM00513">
    <property type="entry name" value="SAP"/>
    <property type="match status" value="1"/>
</dbReference>
<proteinExistence type="predicted"/>
<feature type="compositionally biased region" description="Polar residues" evidence="1">
    <location>
        <begin position="510"/>
        <end position="543"/>
    </location>
</feature>
<dbReference type="Gene3D" id="1.10.720.30">
    <property type="entry name" value="SAP domain"/>
    <property type="match status" value="1"/>
</dbReference>
<comment type="caution">
    <text evidence="3">The sequence shown here is derived from an EMBL/GenBank/DDBJ whole genome shotgun (WGS) entry which is preliminary data.</text>
</comment>
<feature type="region of interest" description="Disordered" evidence="1">
    <location>
        <begin position="478"/>
        <end position="577"/>
    </location>
</feature>
<evidence type="ECO:0000256" key="1">
    <source>
        <dbReference type="SAM" id="MobiDB-lite"/>
    </source>
</evidence>
<accession>A0A9N8ZNK7</accession>
<reference evidence="3" key="1">
    <citation type="submission" date="2021-06" db="EMBL/GenBank/DDBJ databases">
        <authorList>
            <person name="Kallberg Y."/>
            <person name="Tangrot J."/>
            <person name="Rosling A."/>
        </authorList>
    </citation>
    <scope>NUCLEOTIDE SEQUENCE</scope>
    <source>
        <strain evidence="3">BR232B</strain>
    </source>
</reference>
<gene>
    <name evidence="3" type="ORF">PBRASI_LOCUS2651</name>
</gene>
<feature type="compositionally biased region" description="Low complexity" evidence="1">
    <location>
        <begin position="482"/>
        <end position="502"/>
    </location>
</feature>
<protein>
    <submittedName>
        <fullName evidence="3">9876_t:CDS:1</fullName>
    </submittedName>
</protein>
<feature type="region of interest" description="Disordered" evidence="1">
    <location>
        <begin position="332"/>
        <end position="376"/>
    </location>
</feature>
<feature type="domain" description="SAP" evidence="2">
    <location>
        <begin position="442"/>
        <end position="476"/>
    </location>
</feature>
<dbReference type="AlphaFoldDB" id="A0A9N8ZNK7"/>
<evidence type="ECO:0000259" key="2">
    <source>
        <dbReference type="PROSITE" id="PS50800"/>
    </source>
</evidence>
<feature type="region of interest" description="Disordered" evidence="1">
    <location>
        <begin position="241"/>
        <end position="280"/>
    </location>
</feature>
<organism evidence="3 4">
    <name type="scientific">Paraglomus brasilianum</name>
    <dbReference type="NCBI Taxonomy" id="144538"/>
    <lineage>
        <taxon>Eukaryota</taxon>
        <taxon>Fungi</taxon>
        <taxon>Fungi incertae sedis</taxon>
        <taxon>Mucoromycota</taxon>
        <taxon>Glomeromycotina</taxon>
        <taxon>Glomeromycetes</taxon>
        <taxon>Paraglomerales</taxon>
        <taxon>Paraglomeraceae</taxon>
        <taxon>Paraglomus</taxon>
    </lineage>
</organism>
<sequence length="751" mass="82719">MYSQRNHSESLLTQPFHPPAEDQLVDQGFIQDQLQQQPPYSQEQLDDINFNTSQLMLSSNAFALQSLDGSMPQSALPAEWPLYSDALTGMADVNVYDSDLMTDNPMIGDPAWQLISSQQASQLAESPAQSLSNNANMIVNDQLPRAQTPGPHPRMNAPHYLHMRRRSLSADNIHALAKYQATQRKTVFGNQQQSACQFDRSQFARTQTVTEVIETEDQLQSHGIKLEPQAAFQHASGNMIIDPQVTSNGNCQVNDNEQQHSSSSNPSTPDGEQIKHAQKQSEFTARFKIRLDKKPQRMPNIHANPNILSATTQSKITMLPGVISALSSGMELGSSISTPSTPTFSPDNGSHVDNKPSAPPRRGHTRKRSLSAPQAFNPQGISGAMPLQTVQPFPFNVPQTPRRLNALPIQISRSHKHSYNSTPMSSEEYQRKLDEELEKVDFEDITVSELKDMLRQRGKPATGKKAVLMQRLQEEMTHLKAKQIQQQQNKQNPQNPQNLQQQTVKPKPQQLGNTGNISLTSGQFGQMISSPTSPSGISLQHSLGNLHISSPPAHSRRYSPYTSVSIPNSPRMHPNRSSAGFNGGSFPFGANEDWQFSNAAIPSPGFVGQASTPMDEHVFMLMMDNQQTSPQQDYFGPQEPSSAPATTTEFAYQTPSSAPATTTEFEGFQQSAQPAQAVNREFVNPLYVNMDVPMGMMGVNYNGGMTQDADQPPASTNAMNGVLASQAGLGFAFDQQQAMLMKPDESWNAWP</sequence>
<feature type="compositionally biased region" description="Low complexity" evidence="1">
    <location>
        <begin position="334"/>
        <end position="346"/>
    </location>
</feature>
<dbReference type="Pfam" id="PF02037">
    <property type="entry name" value="SAP"/>
    <property type="match status" value="1"/>
</dbReference>
<dbReference type="InterPro" id="IPR036361">
    <property type="entry name" value="SAP_dom_sf"/>
</dbReference>
<dbReference type="EMBL" id="CAJVPI010000214">
    <property type="protein sequence ID" value="CAG8501893.1"/>
    <property type="molecule type" value="Genomic_DNA"/>
</dbReference>
<name>A0A9N8ZNK7_9GLOM</name>